<proteinExistence type="predicted"/>
<organism evidence="2 3">
    <name type="scientific">Athelia psychrophila</name>
    <dbReference type="NCBI Taxonomy" id="1759441"/>
    <lineage>
        <taxon>Eukaryota</taxon>
        <taxon>Fungi</taxon>
        <taxon>Dikarya</taxon>
        <taxon>Basidiomycota</taxon>
        <taxon>Agaricomycotina</taxon>
        <taxon>Agaricomycetes</taxon>
        <taxon>Agaricomycetidae</taxon>
        <taxon>Atheliales</taxon>
        <taxon>Atheliaceae</taxon>
        <taxon>Athelia</taxon>
    </lineage>
</organism>
<dbReference type="AlphaFoldDB" id="A0A166E567"/>
<dbReference type="EMBL" id="KV417605">
    <property type="protein sequence ID" value="KZP15403.1"/>
    <property type="molecule type" value="Genomic_DNA"/>
</dbReference>
<keyword evidence="3" id="KW-1185">Reference proteome</keyword>
<name>A0A166E567_9AGAM</name>
<feature type="region of interest" description="Disordered" evidence="1">
    <location>
        <begin position="260"/>
        <end position="284"/>
    </location>
</feature>
<evidence type="ECO:0000313" key="2">
    <source>
        <dbReference type="EMBL" id="KZP15403.1"/>
    </source>
</evidence>
<reference evidence="2 3" key="1">
    <citation type="journal article" date="2016" name="Mol. Biol. Evol.">
        <title>Comparative Genomics of Early-Diverging Mushroom-Forming Fungi Provides Insights into the Origins of Lignocellulose Decay Capabilities.</title>
        <authorList>
            <person name="Nagy L.G."/>
            <person name="Riley R."/>
            <person name="Tritt A."/>
            <person name="Adam C."/>
            <person name="Daum C."/>
            <person name="Floudas D."/>
            <person name="Sun H."/>
            <person name="Yadav J.S."/>
            <person name="Pangilinan J."/>
            <person name="Larsson K.H."/>
            <person name="Matsuura K."/>
            <person name="Barry K."/>
            <person name="Labutti K."/>
            <person name="Kuo R."/>
            <person name="Ohm R.A."/>
            <person name="Bhattacharya S.S."/>
            <person name="Shirouzu T."/>
            <person name="Yoshinaga Y."/>
            <person name="Martin F.M."/>
            <person name="Grigoriev I.V."/>
            <person name="Hibbett D.S."/>
        </authorList>
    </citation>
    <scope>NUCLEOTIDE SEQUENCE [LARGE SCALE GENOMIC DNA]</scope>
    <source>
        <strain evidence="2 3">CBS 109695</strain>
    </source>
</reference>
<evidence type="ECO:0000313" key="3">
    <source>
        <dbReference type="Proteomes" id="UP000076532"/>
    </source>
</evidence>
<dbReference type="Proteomes" id="UP000076532">
    <property type="component" value="Unassembled WGS sequence"/>
</dbReference>
<accession>A0A166E567</accession>
<sequence>MLFPRFRTRILEFISHVSSIVSQKPAIIVIFFSPAGVTLSHRLLVWIAHVTSPDILSDARTYHVVSGAWLKGSVGVQHEALQLKVISPSASFWLLVERNAPVSSLHPETQPLPISVEVCTTSPRRWSHSHYNVVAILDMPSNTSNPLTVCDFAALLRVVAEGQPAYDADNANSYWFMPMIINAIEVEHGACVTPTNTRTSARHLGIIPVVNSMDIKRDMHEVKPAWAAQKDIYRAKKTTQENKLDSELDFETRVQRRMEEIGREDEARRQDERAQRRLSSEARTAKIHALENQIAQLSAMKNG</sequence>
<evidence type="ECO:0000256" key="1">
    <source>
        <dbReference type="SAM" id="MobiDB-lite"/>
    </source>
</evidence>
<protein>
    <submittedName>
        <fullName evidence="2">Uncharacterized protein</fullName>
    </submittedName>
</protein>
<gene>
    <name evidence="2" type="ORF">FIBSPDRAFT_935231</name>
</gene>